<evidence type="ECO:0000256" key="3">
    <source>
        <dbReference type="ARBA" id="ARBA00005695"/>
    </source>
</evidence>
<dbReference type="CDD" id="cd08499">
    <property type="entry name" value="PBP2_Ylib_like"/>
    <property type="match status" value="1"/>
</dbReference>
<dbReference type="InterPro" id="IPR000914">
    <property type="entry name" value="SBP_5_dom"/>
</dbReference>
<comment type="similarity">
    <text evidence="3">Belongs to the bacterial solute-binding protein 5 family.</text>
</comment>
<evidence type="ECO:0000259" key="9">
    <source>
        <dbReference type="Pfam" id="PF00496"/>
    </source>
</evidence>
<dbReference type="Pfam" id="PF00496">
    <property type="entry name" value="SBP_bac_5"/>
    <property type="match status" value="1"/>
</dbReference>
<dbReference type="GO" id="GO:0042938">
    <property type="term" value="P:dipeptide transport"/>
    <property type="evidence" value="ECO:0007669"/>
    <property type="project" value="TreeGrafter"/>
</dbReference>
<keyword evidence="5" id="KW-0813">Transport</keyword>
<proteinExistence type="inferred from homology"/>
<sequence length="509" mass="55354">MKLKSILLSSALAAAVMLPGTVWAKSLTVAVQDNLTGLDPAVVNDTLSQTSLRLIYQGLFGFDKDMKLIPLLAESYEANENATEFTIKLRKGIKFHDGTDFNAAAAKFNIDRLANPDNKLSRRSLVSMVKEVQAVDDSTIKLTLKEPFGAMVASLAHPGAMMISPAALEKFGKDIDRNPVGTGPFTFKHWAADTLEVVKNDNYWKEGMPKVDGVTIRSVPESGARFAMLQTGEAQYIPTFPTELMKAVENNPNVQVEATPSIVETYVAMNNLKKPFDDLRVRQALNYAVDKDAFCKVVSNGYCSPADSIIPSALAFHVKAGDYTFNLDKAKELMKEAGLEAGFETEVWAASNTGSLRAAQFIQQQLAQINVKVNVVPLEAGVAAQKVWGVDKPEDATVQLYYGGWSASTGDADWGIRPLLYGQSFPPAMFNVAYYKNPKVDAAIEAGIATADPAKRAEAYAEVQKLAWQDAPWIFLGVGQNIAAKSKSLSGVYMLPDRGFLLEDAAFAE</sequence>
<feature type="chain" id="PRO_5031262225" description="Glutathione-binding protein GsiB" evidence="8">
    <location>
        <begin position="25"/>
        <end position="509"/>
    </location>
</feature>
<dbReference type="PANTHER" id="PTHR30290">
    <property type="entry name" value="PERIPLASMIC BINDING COMPONENT OF ABC TRANSPORTER"/>
    <property type="match status" value="1"/>
</dbReference>
<dbReference type="GO" id="GO:0043190">
    <property type="term" value="C:ATP-binding cassette (ABC) transporter complex"/>
    <property type="evidence" value="ECO:0007669"/>
    <property type="project" value="InterPro"/>
</dbReference>
<evidence type="ECO:0000256" key="2">
    <source>
        <dbReference type="ARBA" id="ARBA00004418"/>
    </source>
</evidence>
<feature type="signal peptide" evidence="8">
    <location>
        <begin position="1"/>
        <end position="24"/>
    </location>
</feature>
<name>A0A7W8AGE0_9HYPH</name>
<dbReference type="RefSeq" id="WP_151158557.1">
    <property type="nucleotide sequence ID" value="NZ_JACHIL010000001.1"/>
</dbReference>
<dbReference type="AlphaFoldDB" id="A0A7W8AGE0"/>
<comment type="function">
    <text evidence="1">Part of the ABC transporter complex GsiABCD involved in glutathione import. Binds glutathione.</text>
</comment>
<comment type="caution">
    <text evidence="10">The sequence shown here is derived from an EMBL/GenBank/DDBJ whole genome shotgun (WGS) entry which is preliminary data.</text>
</comment>
<keyword evidence="11" id="KW-1185">Reference proteome</keyword>
<evidence type="ECO:0000313" key="11">
    <source>
        <dbReference type="Proteomes" id="UP000531231"/>
    </source>
</evidence>
<dbReference type="Gene3D" id="3.40.190.10">
    <property type="entry name" value="Periplasmic binding protein-like II"/>
    <property type="match status" value="1"/>
</dbReference>
<dbReference type="InterPro" id="IPR030678">
    <property type="entry name" value="Peptide/Ni-bd"/>
</dbReference>
<dbReference type="InterPro" id="IPR023765">
    <property type="entry name" value="SBP_5_CS"/>
</dbReference>
<gene>
    <name evidence="10" type="ORF">HNQ68_000458</name>
</gene>
<reference evidence="10 11" key="1">
    <citation type="submission" date="2020-08" db="EMBL/GenBank/DDBJ databases">
        <title>Genomic Encyclopedia of Type Strains, Phase IV (KMG-IV): sequencing the most valuable type-strain genomes for metagenomic binning, comparative biology and taxonomic classification.</title>
        <authorList>
            <person name="Goeker M."/>
        </authorList>
    </citation>
    <scope>NUCLEOTIDE SEQUENCE [LARGE SCALE GENOMIC DNA]</scope>
    <source>
        <strain evidence="10 11">DSM 25620</strain>
    </source>
</reference>
<evidence type="ECO:0000256" key="4">
    <source>
        <dbReference type="ARBA" id="ARBA00017393"/>
    </source>
</evidence>
<dbReference type="PANTHER" id="PTHR30290:SF32">
    <property type="entry name" value="GLUTATHIONE-BINDING PROTEIN GSIB"/>
    <property type="match status" value="1"/>
</dbReference>
<keyword evidence="7" id="KW-0574">Periplasm</keyword>
<evidence type="ECO:0000256" key="5">
    <source>
        <dbReference type="ARBA" id="ARBA00022448"/>
    </source>
</evidence>
<evidence type="ECO:0000313" key="10">
    <source>
        <dbReference type="EMBL" id="MBB5089946.1"/>
    </source>
</evidence>
<accession>A0A7W8AGE0</accession>
<comment type="subcellular location">
    <subcellularLocation>
        <location evidence="2">Periplasm</location>
    </subcellularLocation>
</comment>
<dbReference type="Gene3D" id="3.10.105.10">
    <property type="entry name" value="Dipeptide-binding Protein, Domain 3"/>
    <property type="match status" value="1"/>
</dbReference>
<dbReference type="InterPro" id="IPR039424">
    <property type="entry name" value="SBP_5"/>
</dbReference>
<evidence type="ECO:0000256" key="1">
    <source>
        <dbReference type="ARBA" id="ARBA00003489"/>
    </source>
</evidence>
<feature type="domain" description="Solute-binding protein family 5" evidence="9">
    <location>
        <begin position="67"/>
        <end position="423"/>
    </location>
</feature>
<dbReference type="PROSITE" id="PS01040">
    <property type="entry name" value="SBP_BACTERIAL_5"/>
    <property type="match status" value="1"/>
</dbReference>
<dbReference type="Proteomes" id="UP000531231">
    <property type="component" value="Unassembled WGS sequence"/>
</dbReference>
<protein>
    <recommendedName>
        <fullName evidence="4">Glutathione-binding protein GsiB</fullName>
    </recommendedName>
</protein>
<dbReference type="GO" id="GO:1904680">
    <property type="term" value="F:peptide transmembrane transporter activity"/>
    <property type="evidence" value="ECO:0007669"/>
    <property type="project" value="TreeGrafter"/>
</dbReference>
<dbReference type="GO" id="GO:0030288">
    <property type="term" value="C:outer membrane-bounded periplasmic space"/>
    <property type="evidence" value="ECO:0007669"/>
    <property type="project" value="TreeGrafter"/>
</dbReference>
<keyword evidence="6 8" id="KW-0732">Signal</keyword>
<evidence type="ECO:0000256" key="7">
    <source>
        <dbReference type="ARBA" id="ARBA00022764"/>
    </source>
</evidence>
<dbReference type="EMBL" id="JACHIL010000001">
    <property type="protein sequence ID" value="MBB5089946.1"/>
    <property type="molecule type" value="Genomic_DNA"/>
</dbReference>
<dbReference type="SUPFAM" id="SSF53850">
    <property type="entry name" value="Periplasmic binding protein-like II"/>
    <property type="match status" value="1"/>
</dbReference>
<evidence type="ECO:0000256" key="6">
    <source>
        <dbReference type="ARBA" id="ARBA00022729"/>
    </source>
</evidence>
<evidence type="ECO:0000256" key="8">
    <source>
        <dbReference type="SAM" id="SignalP"/>
    </source>
</evidence>
<dbReference type="PIRSF" id="PIRSF002741">
    <property type="entry name" value="MppA"/>
    <property type="match status" value="1"/>
</dbReference>
<organism evidence="10 11">
    <name type="scientific">Pseudochrobactrum saccharolyticum</name>
    <dbReference type="NCBI Taxonomy" id="354352"/>
    <lineage>
        <taxon>Bacteria</taxon>
        <taxon>Pseudomonadati</taxon>
        <taxon>Pseudomonadota</taxon>
        <taxon>Alphaproteobacteria</taxon>
        <taxon>Hyphomicrobiales</taxon>
        <taxon>Brucellaceae</taxon>
        <taxon>Pseudochrobactrum</taxon>
    </lineage>
</organism>
<dbReference type="Gene3D" id="3.90.76.10">
    <property type="entry name" value="Dipeptide-binding Protein, Domain 1"/>
    <property type="match status" value="1"/>
</dbReference>